<keyword evidence="1" id="KW-0496">Mitochondrion</keyword>
<comment type="function">
    <text evidence="1">Essential component of the TIM23 complex, a complex that mediates the translocation of transit peptide-containing proteins across the mitochondrial inner membrane.</text>
</comment>
<keyword evidence="1" id="KW-0811">Translocation</keyword>
<dbReference type="CDD" id="cd07521">
    <property type="entry name" value="HAD_FCP1-like"/>
    <property type="match status" value="1"/>
</dbReference>
<dbReference type="PANTHER" id="PTHR12210">
    <property type="entry name" value="DULLARD PROTEIN PHOSPHATASE"/>
    <property type="match status" value="1"/>
</dbReference>
<dbReference type="InterPro" id="IPR050365">
    <property type="entry name" value="TIM50"/>
</dbReference>
<comment type="subunit">
    <text evidence="1">Component of the TIM23 complex.</text>
</comment>
<dbReference type="EMBL" id="JAPFFF010000002">
    <property type="protein sequence ID" value="KAK8896598.1"/>
    <property type="molecule type" value="Genomic_DNA"/>
</dbReference>
<protein>
    <recommendedName>
        <fullName evidence="1">Mitochondrial import inner membrane translocase subunit TIM50</fullName>
    </recommendedName>
</protein>
<proteinExistence type="inferred from homology"/>
<feature type="domain" description="FCP1 homology" evidence="3">
    <location>
        <begin position="46"/>
        <end position="208"/>
    </location>
</feature>
<dbReference type="Proteomes" id="UP001470230">
    <property type="component" value="Unassembled WGS sequence"/>
</dbReference>
<name>A0ABR2L0J0_9EUKA</name>
<gene>
    <name evidence="4" type="ORF">M9Y10_014507</name>
</gene>
<dbReference type="Pfam" id="PF03031">
    <property type="entry name" value="NIF"/>
    <property type="match status" value="1"/>
</dbReference>
<dbReference type="SMART" id="SM00577">
    <property type="entry name" value="CPDc"/>
    <property type="match status" value="1"/>
</dbReference>
<accession>A0ABR2L0J0</accession>
<dbReference type="Gene3D" id="3.40.50.1000">
    <property type="entry name" value="HAD superfamily/HAD-like"/>
    <property type="match status" value="1"/>
</dbReference>
<feature type="region of interest" description="Disordered" evidence="2">
    <location>
        <begin position="1"/>
        <end position="32"/>
    </location>
</feature>
<sequence length="220" mass="24979">MSKQAKKARNSQDNKNLQLNSKKHGQDTNSSKNKNNPFNIFLQKKFYCKELTVILDLDNTLIAALLLPADPSKCDFLFTLQNGKQKTKIGVIKRPFIDSFLLALSSFATLYLFTTSEKDYTSEILTQIDPNGKFFSKIFTREFCTQDGCKKYRKDFSICGSDMSRTLIVDDLPENLKDFPKNGICASPFNGDPNDNDLIRVFEEIIRLSVLDDVRDGFAA</sequence>
<dbReference type="SUPFAM" id="SSF56784">
    <property type="entry name" value="HAD-like"/>
    <property type="match status" value="1"/>
</dbReference>
<evidence type="ECO:0000256" key="2">
    <source>
        <dbReference type="SAM" id="MobiDB-lite"/>
    </source>
</evidence>
<dbReference type="PROSITE" id="PS50969">
    <property type="entry name" value="FCP1"/>
    <property type="match status" value="1"/>
</dbReference>
<evidence type="ECO:0000256" key="1">
    <source>
        <dbReference type="RuleBase" id="RU365079"/>
    </source>
</evidence>
<feature type="compositionally biased region" description="Polar residues" evidence="2">
    <location>
        <begin position="11"/>
        <end position="20"/>
    </location>
</feature>
<comment type="subcellular location">
    <subcellularLocation>
        <location evidence="1">Mitochondrion inner membrane</location>
        <topology evidence="1">Single-pass membrane protein</topology>
    </subcellularLocation>
</comment>
<keyword evidence="1" id="KW-0653">Protein transport</keyword>
<evidence type="ECO:0000313" key="4">
    <source>
        <dbReference type="EMBL" id="KAK8896598.1"/>
    </source>
</evidence>
<keyword evidence="5" id="KW-1185">Reference proteome</keyword>
<dbReference type="InterPro" id="IPR036412">
    <property type="entry name" value="HAD-like_sf"/>
</dbReference>
<evidence type="ECO:0000313" key="5">
    <source>
        <dbReference type="Proteomes" id="UP001470230"/>
    </source>
</evidence>
<organism evidence="4 5">
    <name type="scientific">Tritrichomonas musculus</name>
    <dbReference type="NCBI Taxonomy" id="1915356"/>
    <lineage>
        <taxon>Eukaryota</taxon>
        <taxon>Metamonada</taxon>
        <taxon>Parabasalia</taxon>
        <taxon>Tritrichomonadida</taxon>
        <taxon>Tritrichomonadidae</taxon>
        <taxon>Tritrichomonas</taxon>
    </lineage>
</organism>
<dbReference type="InterPro" id="IPR023214">
    <property type="entry name" value="HAD_sf"/>
</dbReference>
<reference evidence="4 5" key="1">
    <citation type="submission" date="2024-04" db="EMBL/GenBank/DDBJ databases">
        <title>Tritrichomonas musculus Genome.</title>
        <authorList>
            <person name="Alves-Ferreira E."/>
            <person name="Grigg M."/>
            <person name="Lorenzi H."/>
            <person name="Galac M."/>
        </authorList>
    </citation>
    <scope>NUCLEOTIDE SEQUENCE [LARGE SCALE GENOMIC DNA]</scope>
    <source>
        <strain evidence="4 5">EAF2021</strain>
    </source>
</reference>
<dbReference type="InterPro" id="IPR004274">
    <property type="entry name" value="FCP1_dom"/>
</dbReference>
<comment type="similarity">
    <text evidence="1">Belongs to the TIM50 family.</text>
</comment>
<evidence type="ECO:0000259" key="3">
    <source>
        <dbReference type="PROSITE" id="PS50969"/>
    </source>
</evidence>
<keyword evidence="1" id="KW-0813">Transport</keyword>
<comment type="caution">
    <text evidence="4">The sequence shown here is derived from an EMBL/GenBank/DDBJ whole genome shotgun (WGS) entry which is preliminary data.</text>
</comment>
<keyword evidence="1" id="KW-0809">Transit peptide</keyword>